<dbReference type="Gene3D" id="3.40.50.1000">
    <property type="entry name" value="HAD superfamily/HAD-like"/>
    <property type="match status" value="1"/>
</dbReference>
<dbReference type="InterPro" id="IPR023198">
    <property type="entry name" value="PGP-like_dom2"/>
</dbReference>
<evidence type="ECO:0000313" key="2">
    <source>
        <dbReference type="Proteomes" id="UP000006762"/>
    </source>
</evidence>
<dbReference type="eggNOG" id="COG0546">
    <property type="taxonomic scope" value="Bacteria"/>
</dbReference>
<dbReference type="Gene3D" id="1.10.150.240">
    <property type="entry name" value="Putative phosphatase, domain 2"/>
    <property type="match status" value="1"/>
</dbReference>
<dbReference type="AlphaFoldDB" id="K2ICP9"/>
<sequence length="223" mass="23475">MTKLVIFDVDGTLVDSQAHIIASMEAGFATVRQAAPDRDTILSIVGLSLPVAMRELAPEADDAALAQMVDGYKDAFQTQRLKQGAAASPLYPGAEEALRTLGAQGDVALAIATGKSRRGLDALLADWAFADLFVTTQCADDHPSKPHPSMVLTCLTDCNVAASEAVVIGDTTYDMEMAGAARVKGIGVRWGYHGHDALMAAGAHVVLDDFGQLCAALDEMWKG</sequence>
<accession>K2ICP9</accession>
<dbReference type="PANTHER" id="PTHR43434:SF24">
    <property type="entry name" value="HYDROLASE-RELATED"/>
    <property type="match status" value="1"/>
</dbReference>
<dbReference type="NCBIfam" id="TIGR01549">
    <property type="entry name" value="HAD-SF-IA-v1"/>
    <property type="match status" value="1"/>
</dbReference>
<dbReference type="GO" id="GO:0006281">
    <property type="term" value="P:DNA repair"/>
    <property type="evidence" value="ECO:0007669"/>
    <property type="project" value="TreeGrafter"/>
</dbReference>
<proteinExistence type="predicted"/>
<dbReference type="EMBL" id="AMRK01000018">
    <property type="protein sequence ID" value="EKE67681.1"/>
    <property type="molecule type" value="Genomic_DNA"/>
</dbReference>
<dbReference type="STRING" id="1208323.B30_19896"/>
<dbReference type="InterPro" id="IPR006439">
    <property type="entry name" value="HAD-SF_hydro_IA"/>
</dbReference>
<reference evidence="1 2" key="1">
    <citation type="submission" date="2012-09" db="EMBL/GenBank/DDBJ databases">
        <title>Celeribacter baekdonensis B30 Genome Sequencing.</title>
        <authorList>
            <person name="Wang W."/>
        </authorList>
    </citation>
    <scope>NUCLEOTIDE SEQUENCE [LARGE SCALE GENOMIC DNA]</scope>
    <source>
        <strain evidence="1 2">B30</strain>
    </source>
</reference>
<dbReference type="Pfam" id="PF13419">
    <property type="entry name" value="HAD_2"/>
    <property type="match status" value="1"/>
</dbReference>
<dbReference type="InterPro" id="IPR023214">
    <property type="entry name" value="HAD_sf"/>
</dbReference>
<gene>
    <name evidence="1" type="ORF">B30_19896</name>
</gene>
<keyword evidence="2" id="KW-1185">Reference proteome</keyword>
<dbReference type="PANTHER" id="PTHR43434">
    <property type="entry name" value="PHOSPHOGLYCOLATE PHOSPHATASE"/>
    <property type="match status" value="1"/>
</dbReference>
<dbReference type="InterPro" id="IPR036412">
    <property type="entry name" value="HAD-like_sf"/>
</dbReference>
<name>K2ICP9_9RHOB</name>
<dbReference type="InterPro" id="IPR050155">
    <property type="entry name" value="HAD-like_hydrolase_sf"/>
</dbReference>
<dbReference type="SFLD" id="SFLDS00003">
    <property type="entry name" value="Haloacid_Dehalogenase"/>
    <property type="match status" value="1"/>
</dbReference>
<evidence type="ECO:0000313" key="1">
    <source>
        <dbReference type="EMBL" id="EKE67681.1"/>
    </source>
</evidence>
<dbReference type="OrthoDB" id="9793014at2"/>
<comment type="caution">
    <text evidence="1">The sequence shown here is derived from an EMBL/GenBank/DDBJ whole genome shotgun (WGS) entry which is preliminary data.</text>
</comment>
<protein>
    <submittedName>
        <fullName evidence="1">Phosphoglycerate phosphatase</fullName>
    </submittedName>
</protein>
<dbReference type="PATRIC" id="fig|1208323.3.peg.4108"/>
<dbReference type="GO" id="GO:0008967">
    <property type="term" value="F:phosphoglycolate phosphatase activity"/>
    <property type="evidence" value="ECO:0007669"/>
    <property type="project" value="TreeGrafter"/>
</dbReference>
<dbReference type="SFLD" id="SFLDG01135">
    <property type="entry name" value="C1.5.6:_HAD__Beta-PGM__Phospha"/>
    <property type="match status" value="1"/>
</dbReference>
<dbReference type="GO" id="GO:0005829">
    <property type="term" value="C:cytosol"/>
    <property type="evidence" value="ECO:0007669"/>
    <property type="project" value="TreeGrafter"/>
</dbReference>
<dbReference type="SFLD" id="SFLDG01129">
    <property type="entry name" value="C1.5:_HAD__Beta-PGM__Phosphata"/>
    <property type="match status" value="1"/>
</dbReference>
<dbReference type="Proteomes" id="UP000006762">
    <property type="component" value="Unassembled WGS sequence"/>
</dbReference>
<dbReference type="RefSeq" id="WP_009574041.1">
    <property type="nucleotide sequence ID" value="NZ_AMRK01000018.1"/>
</dbReference>
<organism evidence="1 2">
    <name type="scientific">Celeribacter baekdonensis B30</name>
    <dbReference type="NCBI Taxonomy" id="1208323"/>
    <lineage>
        <taxon>Bacteria</taxon>
        <taxon>Pseudomonadati</taxon>
        <taxon>Pseudomonadota</taxon>
        <taxon>Alphaproteobacteria</taxon>
        <taxon>Rhodobacterales</taxon>
        <taxon>Roseobacteraceae</taxon>
        <taxon>Celeribacter</taxon>
    </lineage>
</organism>
<dbReference type="SUPFAM" id="SSF56784">
    <property type="entry name" value="HAD-like"/>
    <property type="match status" value="1"/>
</dbReference>
<dbReference type="InterPro" id="IPR041492">
    <property type="entry name" value="HAD_2"/>
</dbReference>